<feature type="region of interest" description="Disordered" evidence="1">
    <location>
        <begin position="511"/>
        <end position="597"/>
    </location>
</feature>
<feature type="compositionally biased region" description="Low complexity" evidence="1">
    <location>
        <begin position="707"/>
        <end position="720"/>
    </location>
</feature>
<dbReference type="PANTHER" id="PTHR35332">
    <property type="entry name" value="REGULATION OF ENOLASE PROTEIN 1"/>
    <property type="match status" value="1"/>
</dbReference>
<sequence length="1219" mass="136597">MANDWDASAISAVAALIVALFALLVAAAQALQQYLITGQLIRLCDSVVFDPLPGQGYRVWQFSQFRFRVLYSIPQINLEADLWPAESPHIKSYATGGEMLPNLQSHSLVQHSSSSSSIEIVSDYEVYINATDTELRRSQTVIEALSSSDRSRFTHWHSCRIWLRRQLDRLHSFRPQASSDSWSFSTSFDYSFSEFLGLWLRRKFEIVRSILPLAKKEQPASGSNEASVGEASWVSFCKAINRSCGGSVRYRSVTYDADRCPSDLVTAPMQVSMRDITVMGLTAGMKITDCSFKEKSISMQGAIGTITSSNHPILGPILHFTPRAITSPLPRSLDILSDDDRGFINKRWLARTWDVCTVAKVPFNSLKRRTTRRLDDRWISYQEPEPFLKKKKHKRAFDMAGIVPVDVDQSQGRRKKKTIFKKPRRTGPTVSVSVSVNRRPQDGIWTITQPHPPPQTTAMKGNGDKEKAKENQRGTVEDNEGHEIPLHQPALVTEPNALGDKDTANAKELHQELPGDSSASQQPRTSSQSPVIENMPEMHAGESNNPTQHGAKGNQPKEEITTVETEQDEDQSQSTSLRPDEQNPAAPQINAGGSQAIFGRPVTRLLLTQTPHWETLQEENAQESLHREPDIHQSRRRATVEDVPDSGDEAASDSERLLVPETLDRGLAAKKRQEKRNRRSRKIQKDKVIVEESKTSDSRPQFLLTYPEEGPGSEPSNPAPETKEDKAHTREAERRRRREESELERDRRNKSRGNVVSLNRMDMYWFCQVDIYQGFWATPWRPDVPIQTSLVGAVTVILEALLGFLEENVSLVYYKPSRFWTTKDWITYGGISYPAYASNARGGVIARGSYKGVRVPAFQYTVPALELLYSYEWQVSSNLHDQERYCEELNIELMRIDAWLSYVGRTDRIANGPTDLLKGAPALVQLLQADFEVDFMNIDLSAKEGGHQDIQGLADNVMDFLTDEELDEAEQLYILVALLRAVKVIPPITNPAPQLISDFAQSTTLYITSHPPRPDAAVRIQKNPLSEPFEFVALPGPDIWRTPSCAGGRDDFNGPIYATPIPLNSFKSAKVTISSDFPGNYSQGGLILFMPESIPITETDSQLRLKESPPTWIKAGIEKVDCEFFASVAAAKPYSDWSLVRLGESCATFEMEKAKGLLWVYVTGQDGKRTPVRKLTWVVDVAPPNDIWIGVAACMPKGDETPSGGVLKVQFRDFSVSTE</sequence>
<dbReference type="EMBL" id="JABFAI010000135">
    <property type="protein sequence ID" value="KAF4953653.1"/>
    <property type="molecule type" value="Genomic_DNA"/>
</dbReference>
<dbReference type="Pfam" id="PF07081">
    <property type="entry name" value="DUF1349"/>
    <property type="match status" value="1"/>
</dbReference>
<evidence type="ECO:0000256" key="1">
    <source>
        <dbReference type="SAM" id="MobiDB-lite"/>
    </source>
</evidence>
<feature type="compositionally biased region" description="Basic residues" evidence="1">
    <location>
        <begin position="412"/>
        <end position="425"/>
    </location>
</feature>
<name>A0A8H4T966_9HYPO</name>
<feature type="chain" id="PRO_5034558197" evidence="2">
    <location>
        <begin position="31"/>
        <end position="1219"/>
    </location>
</feature>
<feature type="compositionally biased region" description="Basic residues" evidence="1">
    <location>
        <begin position="668"/>
        <end position="682"/>
    </location>
</feature>
<dbReference type="PANTHER" id="PTHR35332:SF2">
    <property type="entry name" value="REGULATION OF ENOLASE PROTEIN 1"/>
    <property type="match status" value="1"/>
</dbReference>
<gene>
    <name evidence="3" type="ORF">FGADI_5989</name>
</gene>
<dbReference type="InterPro" id="IPR009784">
    <property type="entry name" value="DUF1349"/>
</dbReference>
<feature type="compositionally biased region" description="Basic and acidic residues" evidence="1">
    <location>
        <begin position="624"/>
        <end position="633"/>
    </location>
</feature>
<evidence type="ECO:0000256" key="2">
    <source>
        <dbReference type="SAM" id="SignalP"/>
    </source>
</evidence>
<proteinExistence type="predicted"/>
<dbReference type="Proteomes" id="UP000604273">
    <property type="component" value="Unassembled WGS sequence"/>
</dbReference>
<dbReference type="Gene3D" id="2.60.120.200">
    <property type="match status" value="1"/>
</dbReference>
<dbReference type="OrthoDB" id="42525at2759"/>
<feature type="compositionally biased region" description="Acidic residues" evidence="1">
    <location>
        <begin position="642"/>
        <end position="652"/>
    </location>
</feature>
<feature type="signal peptide" evidence="2">
    <location>
        <begin position="1"/>
        <end position="30"/>
    </location>
</feature>
<evidence type="ECO:0000313" key="3">
    <source>
        <dbReference type="EMBL" id="KAF4953653.1"/>
    </source>
</evidence>
<feature type="compositionally biased region" description="Basic and acidic residues" evidence="1">
    <location>
        <begin position="683"/>
        <end position="697"/>
    </location>
</feature>
<dbReference type="AlphaFoldDB" id="A0A8H4T966"/>
<comment type="caution">
    <text evidence="3">The sequence shown here is derived from an EMBL/GenBank/DDBJ whole genome shotgun (WGS) entry which is preliminary data.</text>
</comment>
<feature type="region of interest" description="Disordered" evidence="1">
    <location>
        <begin position="611"/>
        <end position="750"/>
    </location>
</feature>
<feature type="compositionally biased region" description="Basic and acidic residues" evidence="1">
    <location>
        <begin position="462"/>
        <end position="485"/>
    </location>
</feature>
<reference evidence="3" key="1">
    <citation type="journal article" date="2020" name="BMC Genomics">
        <title>Correction to: Identification and distribution of gene clusters required for synthesis of sphingolipid metabolism inhibitors in diverse species of the filamentous fungus Fusarium.</title>
        <authorList>
            <person name="Kim H.S."/>
            <person name="Lohmar J.M."/>
            <person name="Busman M."/>
            <person name="Brown D.W."/>
            <person name="Naumann T.A."/>
            <person name="Divon H.H."/>
            <person name="Lysoe E."/>
            <person name="Uhlig S."/>
            <person name="Proctor R.H."/>
        </authorList>
    </citation>
    <scope>NUCLEOTIDE SEQUENCE</scope>
    <source>
        <strain evidence="3">NRRL 45417</strain>
    </source>
</reference>
<organism evidence="3 4">
    <name type="scientific">Fusarium gaditjirri</name>
    <dbReference type="NCBI Taxonomy" id="282569"/>
    <lineage>
        <taxon>Eukaryota</taxon>
        <taxon>Fungi</taxon>
        <taxon>Dikarya</taxon>
        <taxon>Ascomycota</taxon>
        <taxon>Pezizomycotina</taxon>
        <taxon>Sordariomycetes</taxon>
        <taxon>Hypocreomycetidae</taxon>
        <taxon>Hypocreales</taxon>
        <taxon>Nectriaceae</taxon>
        <taxon>Fusarium</taxon>
        <taxon>Fusarium nisikadoi species complex</taxon>
    </lineage>
</organism>
<keyword evidence="4" id="KW-1185">Reference proteome</keyword>
<feature type="compositionally biased region" description="Basic and acidic residues" evidence="1">
    <location>
        <begin position="721"/>
        <end position="747"/>
    </location>
</feature>
<accession>A0A8H4T966</accession>
<feature type="compositionally biased region" description="Polar residues" evidence="1">
    <location>
        <begin position="428"/>
        <end position="438"/>
    </location>
</feature>
<protein>
    <submittedName>
        <fullName evidence="3">Uncharacterized protein</fullName>
    </submittedName>
</protein>
<feature type="compositionally biased region" description="Basic and acidic residues" evidence="1">
    <location>
        <begin position="653"/>
        <end position="664"/>
    </location>
</feature>
<evidence type="ECO:0000313" key="4">
    <source>
        <dbReference type="Proteomes" id="UP000604273"/>
    </source>
</evidence>
<feature type="region of interest" description="Disordered" evidence="1">
    <location>
        <begin position="408"/>
        <end position="498"/>
    </location>
</feature>
<feature type="compositionally biased region" description="Polar residues" evidence="1">
    <location>
        <begin position="517"/>
        <end position="531"/>
    </location>
</feature>
<keyword evidence="2" id="KW-0732">Signal</keyword>
<reference evidence="3" key="2">
    <citation type="submission" date="2020-05" db="EMBL/GenBank/DDBJ databases">
        <authorList>
            <person name="Kim H.-S."/>
            <person name="Proctor R.H."/>
            <person name="Brown D.W."/>
        </authorList>
    </citation>
    <scope>NUCLEOTIDE SEQUENCE</scope>
    <source>
        <strain evidence="3">NRRL 45417</strain>
    </source>
</reference>